<evidence type="ECO:0000259" key="8">
    <source>
        <dbReference type="PROSITE" id="PS50887"/>
    </source>
</evidence>
<dbReference type="InterPro" id="IPR035919">
    <property type="entry name" value="EAL_sf"/>
</dbReference>
<dbReference type="CDD" id="cd01948">
    <property type="entry name" value="EAL"/>
    <property type="match status" value="1"/>
</dbReference>
<keyword evidence="10" id="KW-1185">Reference proteome</keyword>
<dbReference type="CDD" id="cd00130">
    <property type="entry name" value="PAS"/>
    <property type="match status" value="3"/>
</dbReference>
<dbReference type="PROSITE" id="PS50883">
    <property type="entry name" value="EAL"/>
    <property type="match status" value="1"/>
</dbReference>
<dbReference type="InterPro" id="IPR001610">
    <property type="entry name" value="PAC"/>
</dbReference>
<name>A0A562QLF3_9PSED</name>
<dbReference type="FunFam" id="3.30.70.270:FF:000001">
    <property type="entry name" value="Diguanylate cyclase domain protein"/>
    <property type="match status" value="1"/>
</dbReference>
<dbReference type="NCBIfam" id="TIGR00254">
    <property type="entry name" value="GGDEF"/>
    <property type="match status" value="1"/>
</dbReference>
<dbReference type="InterPro" id="IPR013655">
    <property type="entry name" value="PAS_fold_3"/>
</dbReference>
<dbReference type="Gene3D" id="3.20.20.450">
    <property type="entry name" value="EAL domain"/>
    <property type="match status" value="1"/>
</dbReference>
<dbReference type="InterPro" id="IPR001633">
    <property type="entry name" value="EAL_dom"/>
</dbReference>
<dbReference type="RefSeq" id="WP_145138137.1">
    <property type="nucleotide sequence ID" value="NZ_VLKY01000002.1"/>
</dbReference>
<dbReference type="SMART" id="SM00086">
    <property type="entry name" value="PAC"/>
    <property type="match status" value="3"/>
</dbReference>
<dbReference type="SUPFAM" id="SSF55785">
    <property type="entry name" value="PYP-like sensor domain (PAS domain)"/>
    <property type="match status" value="3"/>
</dbReference>
<dbReference type="PROSITE" id="PS50887">
    <property type="entry name" value="GGDEF"/>
    <property type="match status" value="1"/>
</dbReference>
<dbReference type="CDD" id="cd01949">
    <property type="entry name" value="GGDEF"/>
    <property type="match status" value="1"/>
</dbReference>
<dbReference type="CDD" id="cd12915">
    <property type="entry name" value="PDC2_DGC_like"/>
    <property type="match status" value="1"/>
</dbReference>
<comment type="subcellular location">
    <subcellularLocation>
        <location evidence="2">Cell inner membrane</location>
    </subcellularLocation>
</comment>
<evidence type="ECO:0000313" key="10">
    <source>
        <dbReference type="Proteomes" id="UP000316905"/>
    </source>
</evidence>
<dbReference type="OrthoDB" id="9787514at2"/>
<feature type="domain" description="PAC" evidence="6">
    <location>
        <begin position="540"/>
        <end position="592"/>
    </location>
</feature>
<keyword evidence="4" id="KW-0472">Membrane</keyword>
<evidence type="ECO:0000256" key="1">
    <source>
        <dbReference type="ARBA" id="ARBA00001946"/>
    </source>
</evidence>
<dbReference type="Pfam" id="PF08448">
    <property type="entry name" value="PAS_4"/>
    <property type="match status" value="1"/>
</dbReference>
<dbReference type="PROSITE" id="PS50113">
    <property type="entry name" value="PAC"/>
    <property type="match status" value="3"/>
</dbReference>
<dbReference type="SMART" id="SM00267">
    <property type="entry name" value="GGDEF"/>
    <property type="match status" value="1"/>
</dbReference>
<feature type="domain" description="PAS" evidence="5">
    <location>
        <begin position="339"/>
        <end position="409"/>
    </location>
</feature>
<evidence type="ECO:0000313" key="9">
    <source>
        <dbReference type="EMBL" id="TWI57503.1"/>
    </source>
</evidence>
<dbReference type="Gene3D" id="3.30.450.20">
    <property type="entry name" value="PAS domain"/>
    <property type="match status" value="5"/>
</dbReference>
<evidence type="ECO:0000259" key="6">
    <source>
        <dbReference type="PROSITE" id="PS50113"/>
    </source>
</evidence>
<evidence type="ECO:0000259" key="5">
    <source>
        <dbReference type="PROSITE" id="PS50112"/>
    </source>
</evidence>
<dbReference type="Pfam" id="PF00990">
    <property type="entry name" value="GGDEF"/>
    <property type="match status" value="1"/>
</dbReference>
<reference evidence="9 10" key="1">
    <citation type="journal article" date="2015" name="Stand. Genomic Sci.">
        <title>Genomic Encyclopedia of Bacterial and Archaeal Type Strains, Phase III: the genomes of soil and plant-associated and newly described type strains.</title>
        <authorList>
            <person name="Whitman W.B."/>
            <person name="Woyke T."/>
            <person name="Klenk H.P."/>
            <person name="Zhou Y."/>
            <person name="Lilburn T.G."/>
            <person name="Beck B.J."/>
            <person name="De Vos P."/>
            <person name="Vandamme P."/>
            <person name="Eisen J.A."/>
            <person name="Garrity G."/>
            <person name="Hugenholtz P."/>
            <person name="Kyrpides N.C."/>
        </authorList>
    </citation>
    <scope>NUCLEOTIDE SEQUENCE [LARGE SCALE GENOMIC DNA]</scope>
    <source>
        <strain evidence="9 10">CGMCC 1.6858</strain>
    </source>
</reference>
<dbReference type="Proteomes" id="UP000316905">
    <property type="component" value="Unassembled WGS sequence"/>
</dbReference>
<feature type="domain" description="PAC" evidence="6">
    <location>
        <begin position="671"/>
        <end position="723"/>
    </location>
</feature>
<accession>A0A562QLF3</accession>
<comment type="cofactor">
    <cofactor evidence="1">
        <name>Mg(2+)</name>
        <dbReference type="ChEBI" id="CHEBI:18420"/>
    </cofactor>
</comment>
<protein>
    <submittedName>
        <fullName evidence="9">PAS domain S-box-containing protein/diguanylate cyclase (GGDEF)-like protein</fullName>
    </submittedName>
</protein>
<keyword evidence="4" id="KW-0812">Transmembrane</keyword>
<dbReference type="EMBL" id="VLKY01000002">
    <property type="protein sequence ID" value="TWI57503.1"/>
    <property type="molecule type" value="Genomic_DNA"/>
</dbReference>
<evidence type="ECO:0000256" key="2">
    <source>
        <dbReference type="ARBA" id="ARBA00004533"/>
    </source>
</evidence>
<dbReference type="InterPro" id="IPR043128">
    <property type="entry name" value="Rev_trsase/Diguanyl_cyclase"/>
</dbReference>
<feature type="domain" description="PAC" evidence="6">
    <location>
        <begin position="413"/>
        <end position="465"/>
    </location>
</feature>
<dbReference type="InterPro" id="IPR000160">
    <property type="entry name" value="GGDEF_dom"/>
</dbReference>
<dbReference type="InterPro" id="IPR000014">
    <property type="entry name" value="PAS"/>
</dbReference>
<feature type="domain" description="GGDEF" evidence="8">
    <location>
        <begin position="755"/>
        <end position="888"/>
    </location>
</feature>
<dbReference type="PANTHER" id="PTHR44757">
    <property type="entry name" value="DIGUANYLATE CYCLASE DGCP"/>
    <property type="match status" value="1"/>
</dbReference>
<dbReference type="GO" id="GO:0005886">
    <property type="term" value="C:plasma membrane"/>
    <property type="evidence" value="ECO:0007669"/>
    <property type="project" value="UniProtKB-SubCell"/>
</dbReference>
<dbReference type="CDD" id="cd12914">
    <property type="entry name" value="PDC1_DGC_like"/>
    <property type="match status" value="1"/>
</dbReference>
<comment type="caution">
    <text evidence="9">The sequence shown here is derived from an EMBL/GenBank/DDBJ whole genome shotgun (WGS) entry which is preliminary data.</text>
</comment>
<dbReference type="GO" id="GO:0016301">
    <property type="term" value="F:kinase activity"/>
    <property type="evidence" value="ECO:0007669"/>
    <property type="project" value="UniProtKB-KW"/>
</dbReference>
<evidence type="ECO:0000259" key="7">
    <source>
        <dbReference type="PROSITE" id="PS50883"/>
    </source>
</evidence>
<dbReference type="Pfam" id="PF22588">
    <property type="entry name" value="dCache_1_like"/>
    <property type="match status" value="1"/>
</dbReference>
<sequence length="1161" mass="129466">MTLSVFSRRLHEAPDGVLPPRLKHRGNRLLGGILLLALAFNLICVVILIEARRDAWSQAEAGVRNLANVLSRDIGRNIELIDLTLQGVVDNLRQPGVDRMDPSLRQRLLFQSLETINYLDTIVITTARGEPRLDSRSLSPLASSVAGKEFFLAQQRQDQGLYIGLPERDPVSGKLYIPLSRRLNGINGSFAGIVYGLLDMAYFKNLLYAIELGERGTITLIRADGRLLVRYPYIETQFGKDVRPTSLFNHYPAAQSGLFQTVASLDQIERLYAFQGLERIPVAVSVGRAVDTVYASWRQRALALSGIMVLLSGALITLALLLRRSLQRHDQDHQNVVRSELLLRGALHGAGIGTALVDLKGAYAYVNPALSRMTGYAPEDFAHMRIGAMTYPDDRDLDREQLGQLQKGELDFYEIEKRYQRKDGSLFWGLRSVSLVRDEDEQPLYIIAQLQDIDARKQAEASRDELLRRLSIATRAGGIAIWEYDPNQRTLQWDERAHTLLGLPTDKPHANLDVLLSLMTPEDRADLLTKFDALATHDFMDDEFRLYLPDGTLHYIHTLAEVIRDPKGRPERVIGAAWDITLFRTLTEALSEEKNRLQVTLDSIGDAVITTDEQGHILFMNPVAEHMTGWPEAEACQRPLADVFQQIDADSNRPLPDPVQHCLTERRVIHGQTGAVLIDRNGQHRDVQHTAAPVRTDAGEIIGAVLVFQDVTRARELQRRLSHSASHDPLTQLLNRAAFEQRLEAAIQSARDDNTCHTLAFIDLDRFKIVNDTAGHAAGDALLRELATLLRSHLRTTDTVARLGGDEFALILSHCSLEEAQKTLDTLVARISAFQLPWEGQLHNVGASIGITAINATTSSAEMLVRQADEACYAAKHSGRNRVCRYQPAGITGAASPSPDENSLLALVREARATGRFRLMAQRIDAPNGPLRYELLLRLLDHNNQLLMPDRFLPLAERYHLMSEIDSWVLQQALTLLTGPAANACLHINLSTQALSDPVFTNRLIEHIQAAHLRPGSLIIEITHITLRMHLTTLAPLFSQLSTLGCQVALDHFGTGLSLFSYLRTFPIKMMKIDSSLIQGMLDNPVDRHIIHALHQIAQELGTQTSAEHVESDLNRKMLEEMGITCFQGFDVHRPEPVETVFPNPVSGIAPAAERMPPSDD</sequence>
<feature type="transmembrane region" description="Helical" evidence="4">
    <location>
        <begin position="29"/>
        <end position="49"/>
    </location>
</feature>
<dbReference type="SMART" id="SM00052">
    <property type="entry name" value="EAL"/>
    <property type="match status" value="1"/>
</dbReference>
<dbReference type="PROSITE" id="PS50112">
    <property type="entry name" value="PAS"/>
    <property type="match status" value="2"/>
</dbReference>
<dbReference type="Gene3D" id="2.10.70.100">
    <property type="match status" value="1"/>
</dbReference>
<dbReference type="PANTHER" id="PTHR44757:SF4">
    <property type="entry name" value="DIGUANYLATE CYCLASE DGCE-RELATED"/>
    <property type="match status" value="1"/>
</dbReference>
<proteinExistence type="predicted"/>
<keyword evidence="3" id="KW-0418">Kinase</keyword>
<dbReference type="SMART" id="SM00091">
    <property type="entry name" value="PAS"/>
    <property type="match status" value="3"/>
</dbReference>
<dbReference type="InterPro" id="IPR054327">
    <property type="entry name" value="His-kinase-like_sensor"/>
</dbReference>
<dbReference type="InterPro" id="IPR035965">
    <property type="entry name" value="PAS-like_dom_sf"/>
</dbReference>
<gene>
    <name evidence="9" type="ORF">IQ22_00720</name>
</gene>
<organism evidence="9 10">
    <name type="scientific">Pseudomonas duriflava</name>
    <dbReference type="NCBI Taxonomy" id="459528"/>
    <lineage>
        <taxon>Bacteria</taxon>
        <taxon>Pseudomonadati</taxon>
        <taxon>Pseudomonadota</taxon>
        <taxon>Gammaproteobacteria</taxon>
        <taxon>Pseudomonadales</taxon>
        <taxon>Pseudomonadaceae</taxon>
        <taxon>Pseudomonas</taxon>
    </lineage>
</organism>
<dbReference type="InterPro" id="IPR013656">
    <property type="entry name" value="PAS_4"/>
</dbReference>
<dbReference type="AlphaFoldDB" id="A0A562QLF3"/>
<dbReference type="NCBIfam" id="TIGR00229">
    <property type="entry name" value="sensory_box"/>
    <property type="match status" value="2"/>
</dbReference>
<dbReference type="SUPFAM" id="SSF141868">
    <property type="entry name" value="EAL domain-like"/>
    <property type="match status" value="1"/>
</dbReference>
<dbReference type="InterPro" id="IPR052155">
    <property type="entry name" value="Biofilm_reg_signaling"/>
</dbReference>
<keyword evidence="4" id="KW-1133">Transmembrane helix</keyword>
<feature type="domain" description="PAS" evidence="5">
    <location>
        <begin position="593"/>
        <end position="666"/>
    </location>
</feature>
<dbReference type="Pfam" id="PF08447">
    <property type="entry name" value="PAS_3"/>
    <property type="match status" value="2"/>
</dbReference>
<feature type="domain" description="EAL" evidence="7">
    <location>
        <begin position="901"/>
        <end position="1149"/>
    </location>
</feature>
<evidence type="ECO:0000256" key="4">
    <source>
        <dbReference type="SAM" id="Phobius"/>
    </source>
</evidence>
<dbReference type="InterPro" id="IPR000700">
    <property type="entry name" value="PAS-assoc_C"/>
</dbReference>
<dbReference type="InterPro" id="IPR029787">
    <property type="entry name" value="Nucleotide_cyclase"/>
</dbReference>
<dbReference type="Pfam" id="PF00563">
    <property type="entry name" value="EAL"/>
    <property type="match status" value="1"/>
</dbReference>
<evidence type="ECO:0000256" key="3">
    <source>
        <dbReference type="ARBA" id="ARBA00022777"/>
    </source>
</evidence>
<keyword evidence="3" id="KW-0808">Transferase</keyword>
<feature type="transmembrane region" description="Helical" evidence="4">
    <location>
        <begin position="301"/>
        <end position="322"/>
    </location>
</feature>
<dbReference type="SUPFAM" id="SSF55073">
    <property type="entry name" value="Nucleotide cyclase"/>
    <property type="match status" value="1"/>
</dbReference>
<dbReference type="Gene3D" id="3.30.70.270">
    <property type="match status" value="1"/>
</dbReference>